<accession>A0AAD9XN38</accession>
<evidence type="ECO:0000256" key="1">
    <source>
        <dbReference type="ARBA" id="ARBA00022723"/>
    </source>
</evidence>
<comment type="caution">
    <text evidence="6">The sequence shown here is derived from an EMBL/GenBank/DDBJ whole genome shotgun (WGS) entry which is preliminary data.</text>
</comment>
<keyword evidence="2 4" id="KW-0863">Zinc-finger</keyword>
<dbReference type="InterPro" id="IPR006564">
    <property type="entry name" value="Znf_PMZ"/>
</dbReference>
<evidence type="ECO:0000313" key="7">
    <source>
        <dbReference type="Proteomes" id="UP001280121"/>
    </source>
</evidence>
<gene>
    <name evidence="6" type="ORF">Ddye_000844</name>
</gene>
<evidence type="ECO:0000256" key="4">
    <source>
        <dbReference type="PROSITE-ProRule" id="PRU00325"/>
    </source>
</evidence>
<keyword evidence="7" id="KW-1185">Reference proteome</keyword>
<dbReference type="InterPro" id="IPR007527">
    <property type="entry name" value="Znf_SWIM"/>
</dbReference>
<evidence type="ECO:0000256" key="3">
    <source>
        <dbReference type="ARBA" id="ARBA00022833"/>
    </source>
</evidence>
<keyword evidence="3" id="KW-0862">Zinc</keyword>
<sequence length="247" mass="29209">MYICNTNSKHRPQLQTGVGCKAHFSVSLDRDTNKYIVRAFEENHCHKLSMFREVAWEDMYNRIDTKRRDKAFESDSHAALTFLKSKVNSETNFYYRFSTYEKDRLAKIFGGTHISYSNTSASEMFLLFTEFPDKKRKVVYHLDRVGIQEVDEDGVWDSKKHNQPFISCDCKLFQDEGIPCHHLFYVMKVEHHRKIPESMIFKRWTKSAAHDVLMKLQPDDEFSKGIDIYRFVSLSTKCNYLSQREPN</sequence>
<protein>
    <recommendedName>
        <fullName evidence="5">SWIM-type domain-containing protein</fullName>
    </recommendedName>
</protein>
<feature type="domain" description="SWIM-type" evidence="5">
    <location>
        <begin position="153"/>
        <end position="191"/>
    </location>
</feature>
<organism evidence="6 7">
    <name type="scientific">Dipteronia dyeriana</name>
    <dbReference type="NCBI Taxonomy" id="168575"/>
    <lineage>
        <taxon>Eukaryota</taxon>
        <taxon>Viridiplantae</taxon>
        <taxon>Streptophyta</taxon>
        <taxon>Embryophyta</taxon>
        <taxon>Tracheophyta</taxon>
        <taxon>Spermatophyta</taxon>
        <taxon>Magnoliopsida</taxon>
        <taxon>eudicotyledons</taxon>
        <taxon>Gunneridae</taxon>
        <taxon>Pentapetalae</taxon>
        <taxon>rosids</taxon>
        <taxon>malvids</taxon>
        <taxon>Sapindales</taxon>
        <taxon>Sapindaceae</taxon>
        <taxon>Hippocastanoideae</taxon>
        <taxon>Acereae</taxon>
        <taxon>Dipteronia</taxon>
    </lineage>
</organism>
<keyword evidence="1" id="KW-0479">Metal-binding</keyword>
<evidence type="ECO:0000313" key="6">
    <source>
        <dbReference type="EMBL" id="KAK2662270.1"/>
    </source>
</evidence>
<proteinExistence type="predicted"/>
<evidence type="ECO:0000256" key="2">
    <source>
        <dbReference type="ARBA" id="ARBA00022771"/>
    </source>
</evidence>
<dbReference type="PANTHER" id="PTHR47718">
    <property type="entry name" value="OS01G0519700 PROTEIN"/>
    <property type="match status" value="1"/>
</dbReference>
<dbReference type="GO" id="GO:0008270">
    <property type="term" value="F:zinc ion binding"/>
    <property type="evidence" value="ECO:0007669"/>
    <property type="project" value="UniProtKB-KW"/>
</dbReference>
<dbReference type="PROSITE" id="PS50966">
    <property type="entry name" value="ZF_SWIM"/>
    <property type="match status" value="1"/>
</dbReference>
<dbReference type="SMART" id="SM00575">
    <property type="entry name" value="ZnF_PMZ"/>
    <property type="match status" value="1"/>
</dbReference>
<dbReference type="AlphaFoldDB" id="A0AAD9XN38"/>
<evidence type="ECO:0000259" key="5">
    <source>
        <dbReference type="PROSITE" id="PS50966"/>
    </source>
</evidence>
<dbReference type="EMBL" id="JANJYI010000001">
    <property type="protein sequence ID" value="KAK2662270.1"/>
    <property type="molecule type" value="Genomic_DNA"/>
</dbReference>
<dbReference type="Proteomes" id="UP001280121">
    <property type="component" value="Unassembled WGS sequence"/>
</dbReference>
<reference evidence="6" key="1">
    <citation type="journal article" date="2023" name="Plant J.">
        <title>Genome sequences and population genomics provide insights into the demographic history, inbreeding, and mutation load of two 'living fossil' tree species of Dipteronia.</title>
        <authorList>
            <person name="Feng Y."/>
            <person name="Comes H.P."/>
            <person name="Chen J."/>
            <person name="Zhu S."/>
            <person name="Lu R."/>
            <person name="Zhang X."/>
            <person name="Li P."/>
            <person name="Qiu J."/>
            <person name="Olsen K.M."/>
            <person name="Qiu Y."/>
        </authorList>
    </citation>
    <scope>NUCLEOTIDE SEQUENCE</scope>
    <source>
        <strain evidence="6">KIB01</strain>
    </source>
</reference>
<name>A0AAD9XN38_9ROSI</name>